<dbReference type="AlphaFoldDB" id="A0A7W3SXT0"/>
<evidence type="ECO:0000259" key="4">
    <source>
        <dbReference type="PROSITE" id="PS50932"/>
    </source>
</evidence>
<dbReference type="Proteomes" id="UP000567067">
    <property type="component" value="Unassembled WGS sequence"/>
</dbReference>
<evidence type="ECO:0000256" key="2">
    <source>
        <dbReference type="ARBA" id="ARBA00023125"/>
    </source>
</evidence>
<evidence type="ECO:0000313" key="5">
    <source>
        <dbReference type="EMBL" id="MBA9088120.1"/>
    </source>
</evidence>
<dbReference type="InterPro" id="IPR000843">
    <property type="entry name" value="HTH_LacI"/>
</dbReference>
<dbReference type="GO" id="GO:0000976">
    <property type="term" value="F:transcription cis-regulatory region binding"/>
    <property type="evidence" value="ECO:0007669"/>
    <property type="project" value="TreeGrafter"/>
</dbReference>
<dbReference type="PROSITE" id="PS00356">
    <property type="entry name" value="HTH_LACI_1"/>
    <property type="match status" value="1"/>
</dbReference>
<dbReference type="InterPro" id="IPR028082">
    <property type="entry name" value="Peripla_BP_I"/>
</dbReference>
<dbReference type="Gene3D" id="3.40.50.2300">
    <property type="match status" value="2"/>
</dbReference>
<comment type="caution">
    <text evidence="5">The sequence shown here is derived from an EMBL/GenBank/DDBJ whole genome shotgun (WGS) entry which is preliminary data.</text>
</comment>
<dbReference type="PANTHER" id="PTHR30146">
    <property type="entry name" value="LACI-RELATED TRANSCRIPTIONAL REPRESSOR"/>
    <property type="match status" value="1"/>
</dbReference>
<proteinExistence type="predicted"/>
<dbReference type="GO" id="GO:0003700">
    <property type="term" value="F:DNA-binding transcription factor activity"/>
    <property type="evidence" value="ECO:0007669"/>
    <property type="project" value="TreeGrafter"/>
</dbReference>
<dbReference type="InterPro" id="IPR001761">
    <property type="entry name" value="Peripla_BP/Lac1_sug-bd_dom"/>
</dbReference>
<dbReference type="SMART" id="SM00354">
    <property type="entry name" value="HTH_LACI"/>
    <property type="match status" value="1"/>
</dbReference>
<keyword evidence="6" id="KW-1185">Reference proteome</keyword>
<keyword evidence="1" id="KW-0805">Transcription regulation</keyword>
<feature type="domain" description="HTH lacI-type" evidence="4">
    <location>
        <begin position="2"/>
        <end position="55"/>
    </location>
</feature>
<reference evidence="5 6" key="1">
    <citation type="submission" date="2020-08" db="EMBL/GenBank/DDBJ databases">
        <title>Genomic Encyclopedia of Type Strains, Phase III (KMG-III): the genomes of soil and plant-associated and newly described type strains.</title>
        <authorList>
            <person name="Whitman W."/>
        </authorList>
    </citation>
    <scope>NUCLEOTIDE SEQUENCE [LARGE SCALE GENOMIC DNA]</scope>
    <source>
        <strain evidence="5 6">CECT 8693</strain>
    </source>
</reference>
<dbReference type="InterPro" id="IPR010982">
    <property type="entry name" value="Lambda_DNA-bd_dom_sf"/>
</dbReference>
<dbReference type="CDD" id="cd06267">
    <property type="entry name" value="PBP1_LacI_sugar_binding-like"/>
    <property type="match status" value="1"/>
</dbReference>
<keyword evidence="3" id="KW-0804">Transcription</keyword>
<protein>
    <submittedName>
        <fullName evidence="5">LacI family transcriptional regulator</fullName>
    </submittedName>
</protein>
<evidence type="ECO:0000256" key="1">
    <source>
        <dbReference type="ARBA" id="ARBA00023015"/>
    </source>
</evidence>
<organism evidence="5 6">
    <name type="scientific">Fontibacillus solani</name>
    <dbReference type="NCBI Taxonomy" id="1572857"/>
    <lineage>
        <taxon>Bacteria</taxon>
        <taxon>Bacillati</taxon>
        <taxon>Bacillota</taxon>
        <taxon>Bacilli</taxon>
        <taxon>Bacillales</taxon>
        <taxon>Paenibacillaceae</taxon>
        <taxon>Fontibacillus</taxon>
    </lineage>
</organism>
<dbReference type="SUPFAM" id="SSF53822">
    <property type="entry name" value="Periplasmic binding protein-like I"/>
    <property type="match status" value="1"/>
</dbReference>
<name>A0A7W3SXT0_9BACL</name>
<dbReference type="EMBL" id="JACJIP010000042">
    <property type="protein sequence ID" value="MBA9088120.1"/>
    <property type="molecule type" value="Genomic_DNA"/>
</dbReference>
<sequence length="336" mass="37771">MSTIKDVAKLAGVSIATVSRMINQNGYVSKKTEVRISEAMEELGYEPLIIRRLADHSMPTIALILPDITNPFFSELARAVEDICQQKGYTVFFCNSDNQDFKEKSYLEALRKRKIDGIIYASNYLTQEELHKLQRDNIPVVVLDRSSDNHKCTLIRCNNYDGAQLAVKHLLDTGCRKIAHIYGPQEIVTAQERLNGYEDYVKSFSWYTPSLMAPGHFQLEGGMQAVETLLLRHPDIDGIFAGNDFMAIGALKALHRKGIQIPNDIAVCGFDGVKLAEIIEPELTTVAQPIYEMGETAARTLIEQIGNRDAKPHLEVIEINVSLIIRESTRRECESQ</sequence>
<dbReference type="CDD" id="cd01392">
    <property type="entry name" value="HTH_LacI"/>
    <property type="match status" value="1"/>
</dbReference>
<evidence type="ECO:0000256" key="3">
    <source>
        <dbReference type="ARBA" id="ARBA00023163"/>
    </source>
</evidence>
<dbReference type="Pfam" id="PF00532">
    <property type="entry name" value="Peripla_BP_1"/>
    <property type="match status" value="1"/>
</dbReference>
<dbReference type="PANTHER" id="PTHR30146:SF109">
    <property type="entry name" value="HTH-TYPE TRANSCRIPTIONAL REGULATOR GALS"/>
    <property type="match status" value="1"/>
</dbReference>
<accession>A0A7W3SXT0</accession>
<dbReference type="PROSITE" id="PS50932">
    <property type="entry name" value="HTH_LACI_2"/>
    <property type="match status" value="1"/>
</dbReference>
<gene>
    <name evidence="5" type="ORF">FHR92_004616</name>
</gene>
<keyword evidence="2" id="KW-0238">DNA-binding</keyword>
<evidence type="ECO:0000313" key="6">
    <source>
        <dbReference type="Proteomes" id="UP000567067"/>
    </source>
</evidence>
<dbReference type="PRINTS" id="PR00036">
    <property type="entry name" value="HTHLACI"/>
</dbReference>
<dbReference type="Gene3D" id="1.10.260.40">
    <property type="entry name" value="lambda repressor-like DNA-binding domains"/>
    <property type="match status" value="1"/>
</dbReference>
<dbReference type="RefSeq" id="WP_182539505.1">
    <property type="nucleotide sequence ID" value="NZ_JACJIP010000042.1"/>
</dbReference>
<dbReference type="SUPFAM" id="SSF47413">
    <property type="entry name" value="lambda repressor-like DNA-binding domains"/>
    <property type="match status" value="1"/>
</dbReference>
<dbReference type="Pfam" id="PF00356">
    <property type="entry name" value="LacI"/>
    <property type="match status" value="1"/>
</dbReference>